<dbReference type="Proteomes" id="UP000019132">
    <property type="component" value="Unassembled WGS sequence"/>
</dbReference>
<proteinExistence type="predicted"/>
<accession>K3WRH8</accession>
<dbReference type="PANTHER" id="PTHR28309:SF1">
    <property type="entry name" value="REQUIRED FOR EXCISION 1-B DOMAIN-CONTAINING PROTEIN"/>
    <property type="match status" value="1"/>
</dbReference>
<dbReference type="PANTHER" id="PTHR28309">
    <property type="entry name" value="REQUIRED FOR EXCISION 1-B DOMAIN-CONTAINING PROTEIN"/>
    <property type="match status" value="1"/>
</dbReference>
<reference evidence="3" key="1">
    <citation type="journal article" date="2010" name="Genome Biol.">
        <title>Genome sequence of the necrotrophic plant pathogen Pythium ultimum reveals original pathogenicity mechanisms and effector repertoire.</title>
        <authorList>
            <person name="Levesque C.A."/>
            <person name="Brouwer H."/>
            <person name="Cano L."/>
            <person name="Hamilton J.P."/>
            <person name="Holt C."/>
            <person name="Huitema E."/>
            <person name="Raffaele S."/>
            <person name="Robideau G.P."/>
            <person name="Thines M."/>
            <person name="Win J."/>
            <person name="Zerillo M.M."/>
            <person name="Beakes G.W."/>
            <person name="Boore J.L."/>
            <person name="Busam D."/>
            <person name="Dumas B."/>
            <person name="Ferriera S."/>
            <person name="Fuerstenberg S.I."/>
            <person name="Gachon C.M."/>
            <person name="Gaulin E."/>
            <person name="Govers F."/>
            <person name="Grenville-Briggs L."/>
            <person name="Horner N."/>
            <person name="Hostetler J."/>
            <person name="Jiang R.H."/>
            <person name="Johnson J."/>
            <person name="Krajaejun T."/>
            <person name="Lin H."/>
            <person name="Meijer H.J."/>
            <person name="Moore B."/>
            <person name="Morris P."/>
            <person name="Phuntmart V."/>
            <person name="Puiu D."/>
            <person name="Shetty J."/>
            <person name="Stajich J.E."/>
            <person name="Tripathy S."/>
            <person name="Wawra S."/>
            <person name="van West P."/>
            <person name="Whitty B.R."/>
            <person name="Coutinho P.M."/>
            <person name="Henrissat B."/>
            <person name="Martin F."/>
            <person name="Thomas P.D."/>
            <person name="Tyler B.M."/>
            <person name="De Vries R.P."/>
            <person name="Kamoun S."/>
            <person name="Yandell M."/>
            <person name="Tisserat N."/>
            <person name="Buell C.R."/>
        </authorList>
    </citation>
    <scope>NUCLEOTIDE SEQUENCE</scope>
    <source>
        <strain evidence="3">DAOM:BR144</strain>
    </source>
</reference>
<dbReference type="OMA" id="THTKIIE"/>
<feature type="compositionally biased region" description="Low complexity" evidence="1">
    <location>
        <begin position="51"/>
        <end position="66"/>
    </location>
</feature>
<dbReference type="STRING" id="431595.K3WRH8"/>
<name>K3WRH8_GLOUD</name>
<dbReference type="EnsemblProtists" id="PYU1_T007572">
    <property type="protein sequence ID" value="PYU1_T007572"/>
    <property type="gene ID" value="PYU1_G007556"/>
</dbReference>
<sequence length="228" mass="26071">MDFTTCYNLLAARPAHAHTHCEDAHDHHQHDESDVENLATVLNEQLGGISDSKAASSSAEEQQQNDNEQEQQEPLEALTVTALTQLFFKLQETRVQIYSDFQKGFEVHQQTAQFPEFSAGITARFSNVSLQINKIEKELIAKKKQVLAQYVRKIQLEEKEKLLMTSALLIEKMRLRDAMKQPEPDVSITTLLDKSIDTLTTQHTVIILRINELLDELRMEIVDINDEE</sequence>
<evidence type="ECO:0000313" key="2">
    <source>
        <dbReference type="EnsemblProtists" id="PYU1_T007572"/>
    </source>
</evidence>
<dbReference type="HOGENOM" id="CLU_113114_0_0_1"/>
<dbReference type="EMBL" id="GL376585">
    <property type="status" value="NOT_ANNOTATED_CDS"/>
    <property type="molecule type" value="Genomic_DNA"/>
</dbReference>
<keyword evidence="3" id="KW-1185">Reference proteome</keyword>
<evidence type="ECO:0000313" key="3">
    <source>
        <dbReference type="Proteomes" id="UP000019132"/>
    </source>
</evidence>
<dbReference type="Pfam" id="PF14966">
    <property type="entry name" value="DNA_repr_REX1B"/>
    <property type="match status" value="1"/>
</dbReference>
<protein>
    <submittedName>
        <fullName evidence="2">Uncharacterized protein</fullName>
    </submittedName>
</protein>
<dbReference type="InterPro" id="IPR039491">
    <property type="entry name" value="REX1-B"/>
</dbReference>
<reference evidence="3" key="2">
    <citation type="submission" date="2010-04" db="EMBL/GenBank/DDBJ databases">
        <authorList>
            <person name="Buell R."/>
            <person name="Hamilton J."/>
            <person name="Hostetler J."/>
        </authorList>
    </citation>
    <scope>NUCLEOTIDE SEQUENCE [LARGE SCALE GENOMIC DNA]</scope>
    <source>
        <strain evidence="3">DAOM:BR144</strain>
    </source>
</reference>
<reference evidence="2" key="3">
    <citation type="submission" date="2015-02" db="UniProtKB">
        <authorList>
            <consortium name="EnsemblProtists"/>
        </authorList>
    </citation>
    <scope>IDENTIFICATION</scope>
    <source>
        <strain evidence="2">DAOM BR144</strain>
    </source>
</reference>
<dbReference type="eggNOG" id="ENOG502R0R5">
    <property type="taxonomic scope" value="Eukaryota"/>
</dbReference>
<feature type="region of interest" description="Disordered" evidence="1">
    <location>
        <begin position="51"/>
        <end position="72"/>
    </location>
</feature>
<dbReference type="InParanoid" id="K3WRH8"/>
<evidence type="ECO:0000256" key="1">
    <source>
        <dbReference type="SAM" id="MobiDB-lite"/>
    </source>
</evidence>
<dbReference type="VEuPathDB" id="FungiDB:PYU1_G007556"/>
<dbReference type="AlphaFoldDB" id="K3WRH8"/>
<organism evidence="2 3">
    <name type="scientific">Globisporangium ultimum (strain ATCC 200006 / CBS 805.95 / DAOM BR144)</name>
    <name type="common">Pythium ultimum</name>
    <dbReference type="NCBI Taxonomy" id="431595"/>
    <lineage>
        <taxon>Eukaryota</taxon>
        <taxon>Sar</taxon>
        <taxon>Stramenopiles</taxon>
        <taxon>Oomycota</taxon>
        <taxon>Peronosporomycetes</taxon>
        <taxon>Pythiales</taxon>
        <taxon>Pythiaceae</taxon>
        <taxon>Globisporangium</taxon>
    </lineage>
</organism>